<protein>
    <submittedName>
        <fullName evidence="7">ABC transporter permease</fullName>
    </submittedName>
</protein>
<evidence type="ECO:0000256" key="2">
    <source>
        <dbReference type="ARBA" id="ARBA00022692"/>
    </source>
</evidence>
<feature type="transmembrane region" description="Helical" evidence="5">
    <location>
        <begin position="187"/>
        <end position="206"/>
    </location>
</feature>
<feature type="transmembrane region" description="Helical" evidence="5">
    <location>
        <begin position="156"/>
        <end position="181"/>
    </location>
</feature>
<dbReference type="PANTHER" id="PTHR43027">
    <property type="entry name" value="DOXORUBICIN RESISTANCE ABC TRANSPORTER PERMEASE PROTEIN DRRC-RELATED"/>
    <property type="match status" value="1"/>
</dbReference>
<evidence type="ECO:0000313" key="7">
    <source>
        <dbReference type="EMBL" id="HJB10099.1"/>
    </source>
</evidence>
<evidence type="ECO:0000256" key="4">
    <source>
        <dbReference type="ARBA" id="ARBA00023136"/>
    </source>
</evidence>
<dbReference type="InterPro" id="IPR052902">
    <property type="entry name" value="ABC-2_transporter"/>
</dbReference>
<feature type="transmembrane region" description="Helical" evidence="5">
    <location>
        <begin position="74"/>
        <end position="102"/>
    </location>
</feature>
<dbReference type="PANTHER" id="PTHR43027:SF2">
    <property type="entry name" value="TRANSPORT PERMEASE PROTEIN"/>
    <property type="match status" value="1"/>
</dbReference>
<dbReference type="EMBL" id="DWZH01000042">
    <property type="protein sequence ID" value="HJB10099.1"/>
    <property type="molecule type" value="Genomic_DNA"/>
</dbReference>
<feature type="transmembrane region" description="Helical" evidence="5">
    <location>
        <begin position="242"/>
        <end position="263"/>
    </location>
</feature>
<sequence>MNTATPIPAPPPFPAVRAHRPGLRSLLIMVRAETKMVARDTAGMVIPFGLPLLILLTSASSASQEVIMAGRTALDLFVLPLVAVMVLTMIGVLNMPSFLAYYRRAGILRRLAVTPVSPLMVLLAQVIVSFLHALLGIGLAAAVAALAFGMRPPIDLAAALGVLALITAAMYAVGMIVAALAPTPNSAVAIGLIGFLGLGATGGMFGSRDALPGPVAEIGAHLPFGAGMDALAAAWAGQSIEASSIISLVAAIVVGSVIAAVFFRWD</sequence>
<keyword evidence="4 5" id="KW-0472">Membrane</keyword>
<dbReference type="GO" id="GO:0140359">
    <property type="term" value="F:ABC-type transporter activity"/>
    <property type="evidence" value="ECO:0007669"/>
    <property type="project" value="InterPro"/>
</dbReference>
<dbReference type="GO" id="GO:0016020">
    <property type="term" value="C:membrane"/>
    <property type="evidence" value="ECO:0007669"/>
    <property type="project" value="UniProtKB-SubCell"/>
</dbReference>
<dbReference type="Proteomes" id="UP000823823">
    <property type="component" value="Unassembled WGS sequence"/>
</dbReference>
<dbReference type="Pfam" id="PF01061">
    <property type="entry name" value="ABC2_membrane"/>
    <property type="match status" value="1"/>
</dbReference>
<feature type="transmembrane region" description="Helical" evidence="5">
    <location>
        <begin position="44"/>
        <end position="62"/>
    </location>
</feature>
<evidence type="ECO:0000259" key="6">
    <source>
        <dbReference type="Pfam" id="PF01061"/>
    </source>
</evidence>
<comment type="caution">
    <text evidence="7">The sequence shown here is derived from an EMBL/GenBank/DDBJ whole genome shotgun (WGS) entry which is preliminary data.</text>
</comment>
<feature type="domain" description="ABC-2 type transporter transmembrane" evidence="6">
    <location>
        <begin position="26"/>
        <end position="231"/>
    </location>
</feature>
<keyword evidence="3 5" id="KW-1133">Transmembrane helix</keyword>
<proteinExistence type="predicted"/>
<evidence type="ECO:0000313" key="8">
    <source>
        <dbReference type="Proteomes" id="UP000823823"/>
    </source>
</evidence>
<evidence type="ECO:0000256" key="5">
    <source>
        <dbReference type="SAM" id="Phobius"/>
    </source>
</evidence>
<reference evidence="7" key="1">
    <citation type="journal article" date="2021" name="PeerJ">
        <title>Extensive microbial diversity within the chicken gut microbiome revealed by metagenomics and culture.</title>
        <authorList>
            <person name="Gilroy R."/>
            <person name="Ravi A."/>
            <person name="Getino M."/>
            <person name="Pursley I."/>
            <person name="Horton D.L."/>
            <person name="Alikhan N.F."/>
            <person name="Baker D."/>
            <person name="Gharbi K."/>
            <person name="Hall N."/>
            <person name="Watson M."/>
            <person name="Adriaenssens E.M."/>
            <person name="Foster-Nyarko E."/>
            <person name="Jarju S."/>
            <person name="Secka A."/>
            <person name="Antonio M."/>
            <person name="Oren A."/>
            <person name="Chaudhuri R.R."/>
            <person name="La Ragione R."/>
            <person name="Hildebrand F."/>
            <person name="Pallen M.J."/>
        </authorList>
    </citation>
    <scope>NUCLEOTIDE SEQUENCE</scope>
    <source>
        <strain evidence="7">ChiHjej13B12-24818</strain>
    </source>
</reference>
<evidence type="ECO:0000256" key="1">
    <source>
        <dbReference type="ARBA" id="ARBA00004141"/>
    </source>
</evidence>
<gene>
    <name evidence="7" type="ORF">H9786_06155</name>
</gene>
<organism evidence="7 8">
    <name type="scientific">Candidatus Brachybacterium merdavium</name>
    <dbReference type="NCBI Taxonomy" id="2838513"/>
    <lineage>
        <taxon>Bacteria</taxon>
        <taxon>Bacillati</taxon>
        <taxon>Actinomycetota</taxon>
        <taxon>Actinomycetes</taxon>
        <taxon>Micrococcales</taxon>
        <taxon>Dermabacteraceae</taxon>
        <taxon>Brachybacterium</taxon>
    </lineage>
</organism>
<reference evidence="7" key="2">
    <citation type="submission" date="2021-04" db="EMBL/GenBank/DDBJ databases">
        <authorList>
            <person name="Gilroy R."/>
        </authorList>
    </citation>
    <scope>NUCLEOTIDE SEQUENCE</scope>
    <source>
        <strain evidence="7">ChiHjej13B12-24818</strain>
    </source>
</reference>
<feature type="transmembrane region" description="Helical" evidence="5">
    <location>
        <begin position="122"/>
        <end position="149"/>
    </location>
</feature>
<dbReference type="AlphaFoldDB" id="A0A9D2RN90"/>
<accession>A0A9D2RN90</accession>
<evidence type="ECO:0000256" key="3">
    <source>
        <dbReference type="ARBA" id="ARBA00022989"/>
    </source>
</evidence>
<name>A0A9D2RN90_9MICO</name>
<comment type="subcellular location">
    <subcellularLocation>
        <location evidence="1">Membrane</location>
        <topology evidence="1">Multi-pass membrane protein</topology>
    </subcellularLocation>
</comment>
<dbReference type="InterPro" id="IPR013525">
    <property type="entry name" value="ABC2_TM"/>
</dbReference>
<keyword evidence="2 5" id="KW-0812">Transmembrane</keyword>